<dbReference type="RefSeq" id="XP_060323455.1">
    <property type="nucleotide sequence ID" value="XM_060474709.1"/>
</dbReference>
<accession>A0AA39JDZ2</accession>
<dbReference type="AlphaFoldDB" id="A0AA39JDZ2"/>
<evidence type="ECO:0000313" key="2">
    <source>
        <dbReference type="Proteomes" id="UP001175211"/>
    </source>
</evidence>
<evidence type="ECO:0000313" key="1">
    <source>
        <dbReference type="EMBL" id="KAK0440006.1"/>
    </source>
</evidence>
<organism evidence="1 2">
    <name type="scientific">Armillaria tabescens</name>
    <name type="common">Ringless honey mushroom</name>
    <name type="synonym">Agaricus tabescens</name>
    <dbReference type="NCBI Taxonomy" id="1929756"/>
    <lineage>
        <taxon>Eukaryota</taxon>
        <taxon>Fungi</taxon>
        <taxon>Dikarya</taxon>
        <taxon>Basidiomycota</taxon>
        <taxon>Agaricomycotina</taxon>
        <taxon>Agaricomycetes</taxon>
        <taxon>Agaricomycetidae</taxon>
        <taxon>Agaricales</taxon>
        <taxon>Marasmiineae</taxon>
        <taxon>Physalacriaceae</taxon>
        <taxon>Desarmillaria</taxon>
    </lineage>
</organism>
<name>A0AA39JDZ2_ARMTA</name>
<reference evidence="1" key="1">
    <citation type="submission" date="2023-06" db="EMBL/GenBank/DDBJ databases">
        <authorList>
            <consortium name="Lawrence Berkeley National Laboratory"/>
            <person name="Ahrendt S."/>
            <person name="Sahu N."/>
            <person name="Indic B."/>
            <person name="Wong-Bajracharya J."/>
            <person name="Merenyi Z."/>
            <person name="Ke H.-M."/>
            <person name="Monk M."/>
            <person name="Kocsube S."/>
            <person name="Drula E."/>
            <person name="Lipzen A."/>
            <person name="Balint B."/>
            <person name="Henrissat B."/>
            <person name="Andreopoulos B."/>
            <person name="Martin F.M."/>
            <person name="Harder C.B."/>
            <person name="Rigling D."/>
            <person name="Ford K.L."/>
            <person name="Foster G.D."/>
            <person name="Pangilinan J."/>
            <person name="Papanicolaou A."/>
            <person name="Barry K."/>
            <person name="LaButti K."/>
            <person name="Viragh M."/>
            <person name="Koriabine M."/>
            <person name="Yan M."/>
            <person name="Riley R."/>
            <person name="Champramary S."/>
            <person name="Plett K.L."/>
            <person name="Tsai I.J."/>
            <person name="Slot J."/>
            <person name="Sipos G."/>
            <person name="Plett J."/>
            <person name="Nagy L.G."/>
            <person name="Grigoriev I.V."/>
        </authorList>
    </citation>
    <scope>NUCLEOTIDE SEQUENCE</scope>
    <source>
        <strain evidence="1">CCBAS 213</strain>
    </source>
</reference>
<gene>
    <name evidence="1" type="ORF">EV420DRAFT_1582817</name>
</gene>
<protein>
    <submittedName>
        <fullName evidence="1">Uncharacterized protein</fullName>
    </submittedName>
</protein>
<dbReference type="EMBL" id="JAUEPS010000080">
    <property type="protein sequence ID" value="KAK0440006.1"/>
    <property type="molecule type" value="Genomic_DNA"/>
</dbReference>
<dbReference type="Proteomes" id="UP001175211">
    <property type="component" value="Unassembled WGS sequence"/>
</dbReference>
<sequence length="210" mass="24129">MKLLHPLPRLCHLQRGIRRVRTWWGPFRRKSVPPVRNYLAKHVSRLCSSKRLKENHGGWSTPTTSCTVSSDKTDEEDASECGRYVHGAFVLPSRVPIPVERPAVNMNRKILPLPKRAELPAPVDPREIFLKSLIPLAQFPGEKARKTDEERLYSLQQDPCIDVDSISRQRVDCNKCRSSVLLDRRRNAGYYASAWVKHKNTCLEVYRACS</sequence>
<proteinExistence type="predicted"/>
<keyword evidence="2" id="KW-1185">Reference proteome</keyword>
<comment type="caution">
    <text evidence="1">The sequence shown here is derived from an EMBL/GenBank/DDBJ whole genome shotgun (WGS) entry which is preliminary data.</text>
</comment>
<dbReference type="GeneID" id="85358257"/>